<dbReference type="Gene3D" id="3.40.50.10320">
    <property type="entry name" value="LmbE-like"/>
    <property type="match status" value="1"/>
</dbReference>
<sequence length="581" mass="65070">MSPNRRPSRSISDVTKFDCQCGHDDCEIILSRKVKALARRKESLLPSLQEDGLTRKSISKSPLPALFRKLSLVPDNEVNQAKQYGKVKKIFFSPHPDDVAYSCFGLASGKELKSTFSGSSRQSSNSSNTYSSAGSFATDSTLDSNDIEQSTLFSALDEKTAPIQASPPFNPDTWIVTIFSKSRCANGSIGQSLGHCVNATTIRRQREDEEFAQSIGAKLISLGLRDTSARDEGSRHPELLANTRNSLSSLTVNHPKFEMMRERVRPFVEWAIECKADIHIPVAVGCHIDHWMVRVAILSILYQIEQQKRWVEWSGTHFERTIDRNEADAEVQKQDLLRRFSISHRPQPAQLTRFGSQLIFYEDLPYAFLGTDDLVQRTVTQFLPSQVRTALIPMTEADWKRKKAAVEGYASQMKPTLLSMLHDHAMLLAKRASALDPSWENERSSEWTKAERCWILDDVCGLTGTLLTSVASKTVEEETHSKPIHNDYQSANKVVDQSPIAKIKFLSPFDTTAAAHSTKSRRNDLHILSPSSRTIGLDQISDDSGSFSLSPTQNIIRPIKALQRVATCPAPESFPISNYRR</sequence>
<reference evidence="2 3" key="1">
    <citation type="journal article" date="2018" name="Mol. Biol. Evol.">
        <title>Broad Genomic Sampling Reveals a Smut Pathogenic Ancestry of the Fungal Clade Ustilaginomycotina.</title>
        <authorList>
            <person name="Kijpornyongpan T."/>
            <person name="Mondo S.J."/>
            <person name="Barry K."/>
            <person name="Sandor L."/>
            <person name="Lee J."/>
            <person name="Lipzen A."/>
            <person name="Pangilinan J."/>
            <person name="LaButti K."/>
            <person name="Hainaut M."/>
            <person name="Henrissat B."/>
            <person name="Grigoriev I.V."/>
            <person name="Spatafora J.W."/>
            <person name="Aime M.C."/>
        </authorList>
    </citation>
    <scope>NUCLEOTIDE SEQUENCE [LARGE SCALE GENOMIC DNA]</scope>
    <source>
        <strain evidence="2 3">MCA 3882</strain>
    </source>
</reference>
<dbReference type="InterPro" id="IPR024078">
    <property type="entry name" value="LmbE-like_dom_sf"/>
</dbReference>
<dbReference type="AlphaFoldDB" id="A0A316VF42"/>
<evidence type="ECO:0000313" key="3">
    <source>
        <dbReference type="Proteomes" id="UP000245771"/>
    </source>
</evidence>
<accession>A0A316VF42</accession>
<gene>
    <name evidence="2" type="ORF">FA14DRAFT_160153</name>
</gene>
<dbReference type="EMBL" id="KZ819603">
    <property type="protein sequence ID" value="PWN34631.1"/>
    <property type="molecule type" value="Genomic_DNA"/>
</dbReference>
<dbReference type="RefSeq" id="XP_025354933.1">
    <property type="nucleotide sequence ID" value="XM_025498546.1"/>
</dbReference>
<dbReference type="OrthoDB" id="5420308at2759"/>
<keyword evidence="3" id="KW-1185">Reference proteome</keyword>
<dbReference type="InParanoid" id="A0A316VF42"/>
<feature type="region of interest" description="Disordered" evidence="1">
    <location>
        <begin position="115"/>
        <end position="134"/>
    </location>
</feature>
<evidence type="ECO:0000313" key="2">
    <source>
        <dbReference type="EMBL" id="PWN34631.1"/>
    </source>
</evidence>
<proteinExistence type="predicted"/>
<organism evidence="2 3">
    <name type="scientific">Meira miltonrushii</name>
    <dbReference type="NCBI Taxonomy" id="1280837"/>
    <lineage>
        <taxon>Eukaryota</taxon>
        <taxon>Fungi</taxon>
        <taxon>Dikarya</taxon>
        <taxon>Basidiomycota</taxon>
        <taxon>Ustilaginomycotina</taxon>
        <taxon>Exobasidiomycetes</taxon>
        <taxon>Exobasidiales</taxon>
        <taxon>Brachybasidiaceae</taxon>
        <taxon>Meira</taxon>
    </lineage>
</organism>
<dbReference type="Proteomes" id="UP000245771">
    <property type="component" value="Unassembled WGS sequence"/>
</dbReference>
<evidence type="ECO:0000256" key="1">
    <source>
        <dbReference type="SAM" id="MobiDB-lite"/>
    </source>
</evidence>
<dbReference type="SUPFAM" id="SSF102588">
    <property type="entry name" value="LmbE-like"/>
    <property type="match status" value="1"/>
</dbReference>
<dbReference type="GeneID" id="37020327"/>
<name>A0A316VF42_9BASI</name>
<protein>
    <submittedName>
        <fullName evidence="2">Uncharacterized protein</fullName>
    </submittedName>
</protein>